<dbReference type="Proteomes" id="UP001595665">
    <property type="component" value="Unassembled WGS sequence"/>
</dbReference>
<gene>
    <name evidence="10" type="ORF">ACFOPH_07565</name>
</gene>
<keyword evidence="6 8" id="KW-1133">Transmembrane helix</keyword>
<keyword evidence="3" id="KW-0813">Transport</keyword>
<dbReference type="PANTHER" id="PTHR30294:SF47">
    <property type="entry name" value="INNER MEMBRANE TRANSPORT PERMEASE YHHJ"/>
    <property type="match status" value="1"/>
</dbReference>
<feature type="transmembrane region" description="Helical" evidence="8">
    <location>
        <begin position="226"/>
        <end position="245"/>
    </location>
</feature>
<evidence type="ECO:0000256" key="3">
    <source>
        <dbReference type="ARBA" id="ARBA00022448"/>
    </source>
</evidence>
<evidence type="ECO:0000256" key="7">
    <source>
        <dbReference type="ARBA" id="ARBA00023136"/>
    </source>
</evidence>
<dbReference type="InterPro" id="IPR047817">
    <property type="entry name" value="ABC2_TM_bact-type"/>
</dbReference>
<feature type="transmembrane region" description="Helical" evidence="8">
    <location>
        <begin position="288"/>
        <end position="306"/>
    </location>
</feature>
<evidence type="ECO:0000259" key="9">
    <source>
        <dbReference type="PROSITE" id="PS51012"/>
    </source>
</evidence>
<keyword evidence="5 8" id="KW-0812">Transmembrane</keyword>
<comment type="caution">
    <text evidence="10">The sequence shown here is derived from an EMBL/GenBank/DDBJ whole genome shotgun (WGS) entry which is preliminary data.</text>
</comment>
<evidence type="ECO:0000313" key="11">
    <source>
        <dbReference type="Proteomes" id="UP001595665"/>
    </source>
</evidence>
<feature type="transmembrane region" description="Helical" evidence="8">
    <location>
        <begin position="344"/>
        <end position="365"/>
    </location>
</feature>
<evidence type="ECO:0000313" key="10">
    <source>
        <dbReference type="EMBL" id="MFC3458103.1"/>
    </source>
</evidence>
<evidence type="ECO:0000256" key="5">
    <source>
        <dbReference type="ARBA" id="ARBA00022692"/>
    </source>
</evidence>
<dbReference type="PANTHER" id="PTHR30294">
    <property type="entry name" value="MEMBRANE COMPONENT OF ABC TRANSPORTER YHHJ-RELATED"/>
    <property type="match status" value="1"/>
</dbReference>
<sequence length="375" mass="40724">MEVRLSNVYRLGVKELWSLWRDPALMLLIVYTFTVALYTAATAAPEGLHRAAIGIVDEDRSALSGRITAAFYPPRFTPPAHITGPEADAGMDAGDYTFVLDIPPNFQRDVLAGKGPQIQLAVDATRMSQAFTGSGWVQQVVMEEITEFLQRYRAGTTPTVDVVVRQRFNQSLDPSWFGAVTELANNITMLSIILTGAALIREREHGTIEHLLVMPVTPTEIMLSKVWAMGLIVLAAALLSLSLVIRAALGVQLQGSAALFLLCVALHLFATTSMGIFMATLARSMPQFGLLLILTLIPLQLLSGGMTPRESMPDAVRWLMSLAPTTHFVSLSQAILFRGAGLEIVWPSMAALAAIGAVLFAFSLARFRKAIVQMA</sequence>
<keyword evidence="7 8" id="KW-0472">Membrane</keyword>
<dbReference type="InterPro" id="IPR051449">
    <property type="entry name" value="ABC-2_transporter_component"/>
</dbReference>
<evidence type="ECO:0000256" key="6">
    <source>
        <dbReference type="ARBA" id="ARBA00022989"/>
    </source>
</evidence>
<evidence type="ECO:0000256" key="1">
    <source>
        <dbReference type="ARBA" id="ARBA00004651"/>
    </source>
</evidence>
<accession>A0ABV7PJ78</accession>
<dbReference type="RefSeq" id="WP_379734522.1">
    <property type="nucleotide sequence ID" value="NZ_JBHRVV010000001.1"/>
</dbReference>
<feature type="transmembrane region" description="Helical" evidence="8">
    <location>
        <begin position="24"/>
        <end position="44"/>
    </location>
</feature>
<proteinExistence type="inferred from homology"/>
<dbReference type="InterPro" id="IPR013525">
    <property type="entry name" value="ABC2_TM"/>
</dbReference>
<dbReference type="EMBL" id="JBHRVV010000001">
    <property type="protein sequence ID" value="MFC3458103.1"/>
    <property type="molecule type" value="Genomic_DNA"/>
</dbReference>
<dbReference type="Gene3D" id="3.40.1710.10">
    <property type="entry name" value="abc type-2 transporter like domain"/>
    <property type="match status" value="1"/>
</dbReference>
<evidence type="ECO:0000256" key="8">
    <source>
        <dbReference type="SAM" id="Phobius"/>
    </source>
</evidence>
<dbReference type="PROSITE" id="PS51012">
    <property type="entry name" value="ABC_TM2"/>
    <property type="match status" value="1"/>
</dbReference>
<feature type="transmembrane region" description="Helical" evidence="8">
    <location>
        <begin position="257"/>
        <end position="282"/>
    </location>
</feature>
<reference evidence="11" key="1">
    <citation type="journal article" date="2019" name="Int. J. Syst. Evol. Microbiol.">
        <title>The Global Catalogue of Microorganisms (GCM) 10K type strain sequencing project: providing services to taxonomists for standard genome sequencing and annotation.</title>
        <authorList>
            <consortium name="The Broad Institute Genomics Platform"/>
            <consortium name="The Broad Institute Genome Sequencing Center for Infectious Disease"/>
            <person name="Wu L."/>
            <person name="Ma J."/>
        </authorList>
    </citation>
    <scope>NUCLEOTIDE SEQUENCE [LARGE SCALE GENOMIC DNA]</scope>
    <source>
        <strain evidence="11">CCM 7480</strain>
    </source>
</reference>
<keyword evidence="11" id="KW-1185">Reference proteome</keyword>
<name>A0ABV7PJ78_9BURK</name>
<feature type="domain" description="ABC transmembrane type-2" evidence="9">
    <location>
        <begin position="134"/>
        <end position="370"/>
    </location>
</feature>
<organism evidence="10 11">
    <name type="scientific">Massilia haematophila</name>
    <dbReference type="NCBI Taxonomy" id="457923"/>
    <lineage>
        <taxon>Bacteria</taxon>
        <taxon>Pseudomonadati</taxon>
        <taxon>Pseudomonadota</taxon>
        <taxon>Betaproteobacteria</taxon>
        <taxon>Burkholderiales</taxon>
        <taxon>Oxalobacteraceae</taxon>
        <taxon>Telluria group</taxon>
        <taxon>Massilia</taxon>
    </lineage>
</organism>
<evidence type="ECO:0000256" key="2">
    <source>
        <dbReference type="ARBA" id="ARBA00007783"/>
    </source>
</evidence>
<protein>
    <submittedName>
        <fullName evidence="10">ABC transporter permease</fullName>
    </submittedName>
</protein>
<dbReference type="Pfam" id="PF12698">
    <property type="entry name" value="ABC2_membrane_3"/>
    <property type="match status" value="1"/>
</dbReference>
<feature type="transmembrane region" description="Helical" evidence="8">
    <location>
        <begin position="318"/>
        <end position="338"/>
    </location>
</feature>
<keyword evidence="4" id="KW-1003">Cell membrane</keyword>
<comment type="similarity">
    <text evidence="2">Belongs to the ABC-2 integral membrane protein family.</text>
</comment>
<comment type="subcellular location">
    <subcellularLocation>
        <location evidence="1">Cell membrane</location>
        <topology evidence="1">Multi-pass membrane protein</topology>
    </subcellularLocation>
</comment>
<evidence type="ECO:0000256" key="4">
    <source>
        <dbReference type="ARBA" id="ARBA00022475"/>
    </source>
</evidence>